<name>A0A382ERW6_9ZZZZ</name>
<proteinExistence type="predicted"/>
<dbReference type="InterPro" id="IPR006059">
    <property type="entry name" value="SBP"/>
</dbReference>
<dbReference type="Pfam" id="PF01547">
    <property type="entry name" value="SBP_bac_1"/>
    <property type="match status" value="1"/>
</dbReference>
<gene>
    <name evidence="1" type="ORF">METZ01_LOCUS206324</name>
</gene>
<organism evidence="1">
    <name type="scientific">marine metagenome</name>
    <dbReference type="NCBI Taxonomy" id="408172"/>
    <lineage>
        <taxon>unclassified sequences</taxon>
        <taxon>metagenomes</taxon>
        <taxon>ecological metagenomes</taxon>
    </lineage>
</organism>
<dbReference type="EMBL" id="UINC01046009">
    <property type="protein sequence ID" value="SVB53470.1"/>
    <property type="molecule type" value="Genomic_DNA"/>
</dbReference>
<dbReference type="PANTHER" id="PTHR43649">
    <property type="entry name" value="ARABINOSE-BINDING PROTEIN-RELATED"/>
    <property type="match status" value="1"/>
</dbReference>
<dbReference type="CDD" id="cd13585">
    <property type="entry name" value="PBP2_TMBP_like"/>
    <property type="match status" value="1"/>
</dbReference>
<dbReference type="InterPro" id="IPR050490">
    <property type="entry name" value="Bact_solute-bd_prot1"/>
</dbReference>
<dbReference type="SUPFAM" id="SSF53850">
    <property type="entry name" value="Periplasmic binding protein-like II"/>
    <property type="match status" value="1"/>
</dbReference>
<dbReference type="AlphaFoldDB" id="A0A382ERW6"/>
<dbReference type="PANTHER" id="PTHR43649:SF12">
    <property type="entry name" value="DIACETYLCHITOBIOSE BINDING PROTEIN DASA"/>
    <property type="match status" value="1"/>
</dbReference>
<dbReference type="Gene3D" id="3.40.190.10">
    <property type="entry name" value="Periplasmic binding protein-like II"/>
    <property type="match status" value="1"/>
</dbReference>
<reference evidence="1" key="1">
    <citation type="submission" date="2018-05" db="EMBL/GenBank/DDBJ databases">
        <authorList>
            <person name="Lanie J.A."/>
            <person name="Ng W.-L."/>
            <person name="Kazmierczak K.M."/>
            <person name="Andrzejewski T.M."/>
            <person name="Davidsen T.M."/>
            <person name="Wayne K.J."/>
            <person name="Tettelin H."/>
            <person name="Glass J.I."/>
            <person name="Rusch D."/>
            <person name="Podicherti R."/>
            <person name="Tsui H.-C.T."/>
            <person name="Winkler M.E."/>
        </authorList>
    </citation>
    <scope>NUCLEOTIDE SEQUENCE</scope>
</reference>
<accession>A0A382ERW6</accession>
<evidence type="ECO:0008006" key="2">
    <source>
        <dbReference type="Google" id="ProtNLM"/>
    </source>
</evidence>
<protein>
    <recommendedName>
        <fullName evidence="2">ABC transporter substrate-binding protein</fullName>
    </recommendedName>
</protein>
<evidence type="ECO:0000313" key="1">
    <source>
        <dbReference type="EMBL" id="SVB53470.1"/>
    </source>
</evidence>
<sequence>MVRVNRLTSYILAAFVAMGLFLGTAITPAVAGQKVVNLWTLMTQPQRIEGMQKVIAHFEKAHPDIKVELSSVGWGEAHTKIMAAVAAGNPPDIGVESYGWPITYSQMGILQPVDDVIAAIGEDNYLPQDLKLNYYDGHHWGVKLYGTPSVLYYRKDIFEAKGLKPPKTWDEMLALAELLNDPANDFYGTVVTGGSSELTNVMVWDYMSNNGATVFNANRPASPDDVVFNSKETIETFEFLKKLHKFSPPGSEMWGSAEYSQMFHQGRVAMLAEMMFGHARILADAPDMADKIGVAILPTGPSLGDRQGSFLYNTVGFMVFKDAPEPEAAKKFLTFLMTNDDVYVEWLLCYPFAMWPVTFSAQEKFFNAPALQRFPEHVKLGLDVLETGSVTAMFHGATPYWGEMEARHTLSAVMQRMLIDKWPVEKAVAEGAKKIKEIVEEYTE</sequence>